<dbReference type="RefSeq" id="WP_377255515.1">
    <property type="nucleotide sequence ID" value="NZ_JBHLUH010000058.1"/>
</dbReference>
<dbReference type="InterPro" id="IPR050447">
    <property type="entry name" value="Erg6_SMT_methyltransf"/>
</dbReference>
<dbReference type="GO" id="GO:0008168">
    <property type="term" value="F:methyltransferase activity"/>
    <property type="evidence" value="ECO:0007669"/>
    <property type="project" value="UniProtKB-KW"/>
</dbReference>
<evidence type="ECO:0000256" key="1">
    <source>
        <dbReference type="ARBA" id="ARBA00022679"/>
    </source>
</evidence>
<dbReference type="InterPro" id="IPR013216">
    <property type="entry name" value="Methyltransf_11"/>
</dbReference>
<dbReference type="CDD" id="cd02440">
    <property type="entry name" value="AdoMet_MTases"/>
    <property type="match status" value="1"/>
</dbReference>
<dbReference type="EMBL" id="JBHLUH010000058">
    <property type="protein sequence ID" value="MFC0531312.1"/>
    <property type="molecule type" value="Genomic_DNA"/>
</dbReference>
<reference evidence="3 4" key="1">
    <citation type="submission" date="2024-09" db="EMBL/GenBank/DDBJ databases">
        <authorList>
            <person name="Sun Q."/>
            <person name="Mori K."/>
        </authorList>
    </citation>
    <scope>NUCLEOTIDE SEQUENCE [LARGE SCALE GENOMIC DNA]</scope>
    <source>
        <strain evidence="3 4">TBRC 3947</strain>
    </source>
</reference>
<organism evidence="3 4">
    <name type="scientific">Phytohabitans kaempferiae</name>
    <dbReference type="NCBI Taxonomy" id="1620943"/>
    <lineage>
        <taxon>Bacteria</taxon>
        <taxon>Bacillati</taxon>
        <taxon>Actinomycetota</taxon>
        <taxon>Actinomycetes</taxon>
        <taxon>Micromonosporales</taxon>
        <taxon>Micromonosporaceae</taxon>
    </lineage>
</organism>
<dbReference type="Gene3D" id="3.40.50.150">
    <property type="entry name" value="Vaccinia Virus protein VP39"/>
    <property type="match status" value="1"/>
</dbReference>
<accession>A0ABV6M9A9</accession>
<keyword evidence="4" id="KW-1185">Reference proteome</keyword>
<feature type="domain" description="Methyltransferase type 11" evidence="2">
    <location>
        <begin position="66"/>
        <end position="163"/>
    </location>
</feature>
<dbReference type="GO" id="GO:0032259">
    <property type="term" value="P:methylation"/>
    <property type="evidence" value="ECO:0007669"/>
    <property type="project" value="UniProtKB-KW"/>
</dbReference>
<keyword evidence="1 3" id="KW-0808">Transferase</keyword>
<dbReference type="EC" id="2.1.1.-" evidence="3"/>
<dbReference type="PANTHER" id="PTHR44068">
    <property type="entry name" value="ZGC:194242"/>
    <property type="match status" value="1"/>
</dbReference>
<gene>
    <name evidence="3" type="ORF">ACFFIA_27080</name>
</gene>
<name>A0ABV6M9A9_9ACTN</name>
<dbReference type="Pfam" id="PF08241">
    <property type="entry name" value="Methyltransf_11"/>
    <property type="match status" value="1"/>
</dbReference>
<dbReference type="InterPro" id="IPR029063">
    <property type="entry name" value="SAM-dependent_MTases_sf"/>
</dbReference>
<keyword evidence="3" id="KW-0489">Methyltransferase</keyword>
<dbReference type="PANTHER" id="PTHR44068:SF11">
    <property type="entry name" value="GERANYL DIPHOSPHATE 2-C-METHYLTRANSFERASE"/>
    <property type="match status" value="1"/>
</dbReference>
<protein>
    <submittedName>
        <fullName evidence="3">Class I SAM-dependent methyltransferase</fullName>
        <ecNumber evidence="3">2.1.1.-</ecNumber>
    </submittedName>
</protein>
<dbReference type="Proteomes" id="UP001589867">
    <property type="component" value="Unassembled WGS sequence"/>
</dbReference>
<evidence type="ECO:0000313" key="3">
    <source>
        <dbReference type="EMBL" id="MFC0531312.1"/>
    </source>
</evidence>
<proteinExistence type="predicted"/>
<sequence length="247" mass="26692">MSAETAERRYGDFYTHQPESPTLRRIYRDVYADDYPDELEPFGFVTRRDLARFGELLALRGGDLLVDIGCGRGGPGISVAKAAGARLLGLDVVASAVAGAGRLATALGLPDAEFRQASFTDTGLPGRGCDAVMSVDALWMVWNKPAAVTEVARVLRPGGRFVFTTWEPAYLDHARMLAKAGFTVEAREETAGWLERQRAVYEAILANRERLEEELGPGAEVILAEARDTPAVLADTPRVLLAAVLSG</sequence>
<dbReference type="SUPFAM" id="SSF53335">
    <property type="entry name" value="S-adenosyl-L-methionine-dependent methyltransferases"/>
    <property type="match status" value="1"/>
</dbReference>
<evidence type="ECO:0000313" key="4">
    <source>
        <dbReference type="Proteomes" id="UP001589867"/>
    </source>
</evidence>
<comment type="caution">
    <text evidence="3">The sequence shown here is derived from an EMBL/GenBank/DDBJ whole genome shotgun (WGS) entry which is preliminary data.</text>
</comment>
<evidence type="ECO:0000259" key="2">
    <source>
        <dbReference type="Pfam" id="PF08241"/>
    </source>
</evidence>